<dbReference type="GO" id="GO:0006508">
    <property type="term" value="P:proteolysis"/>
    <property type="evidence" value="ECO:0007669"/>
    <property type="project" value="UniProtKB-KW"/>
</dbReference>
<evidence type="ECO:0000256" key="18">
    <source>
        <dbReference type="ARBA" id="ARBA00034000"/>
    </source>
</evidence>
<evidence type="ECO:0000256" key="2">
    <source>
        <dbReference type="ARBA" id="ARBA00007090"/>
    </source>
</evidence>
<dbReference type="InterPro" id="IPR023346">
    <property type="entry name" value="Lysozyme-like_dom_sf"/>
</dbReference>
<evidence type="ECO:0000313" key="23">
    <source>
        <dbReference type="EMBL" id="CCI63611.1"/>
    </source>
</evidence>
<dbReference type="Proteomes" id="UP000009215">
    <property type="component" value="Chromosome"/>
</dbReference>
<evidence type="ECO:0000256" key="8">
    <source>
        <dbReference type="ARBA" id="ARBA00022676"/>
    </source>
</evidence>
<dbReference type="PANTHER" id="PTHR32282:SF32">
    <property type="entry name" value="PENICILLIN-BINDING PROTEIN 2A"/>
    <property type="match status" value="1"/>
</dbReference>
<dbReference type="InterPro" id="IPR036950">
    <property type="entry name" value="PBP_transglycosylase"/>
</dbReference>
<dbReference type="InterPro" id="IPR053473">
    <property type="entry name" value="Cell_Wall_Biosynth_Protein"/>
</dbReference>
<dbReference type="SUPFAM" id="SSF53955">
    <property type="entry name" value="Lysozyme-like"/>
    <property type="match status" value="1"/>
</dbReference>
<dbReference type="GO" id="GO:0009002">
    <property type="term" value="F:serine-type D-Ala-D-Ala carboxypeptidase activity"/>
    <property type="evidence" value="ECO:0007669"/>
    <property type="project" value="UniProtKB-EC"/>
</dbReference>
<dbReference type="NCBIfam" id="NF038276">
    <property type="entry name" value="strep_PBP2A"/>
    <property type="match status" value="1"/>
</dbReference>
<dbReference type="InterPro" id="IPR012338">
    <property type="entry name" value="Beta-lactam/transpept-like"/>
</dbReference>
<evidence type="ECO:0000256" key="4">
    <source>
        <dbReference type="ARBA" id="ARBA00022475"/>
    </source>
</evidence>
<evidence type="ECO:0000256" key="5">
    <source>
        <dbReference type="ARBA" id="ARBA00022525"/>
    </source>
</evidence>
<keyword evidence="8 23" id="KW-0328">Glycosyltransferase</keyword>
<comment type="catalytic activity">
    <reaction evidence="19">
        <text>[GlcNAc-(1-&gt;4)-Mur2Ac(oyl-L-Ala-gamma-D-Glu-L-Lys-D-Ala-D-Ala)](n)-di-trans,octa-cis-undecaprenyl diphosphate + beta-D-GlcNAc-(1-&gt;4)-Mur2Ac(oyl-L-Ala-gamma-D-Glu-L-Lys-D-Ala-D-Ala)-di-trans,octa-cis-undecaprenyl diphosphate = [GlcNAc-(1-&gt;4)-Mur2Ac(oyl-L-Ala-gamma-D-Glu-L-Lys-D-Ala-D-Ala)](n+1)-di-trans,octa-cis-undecaprenyl diphosphate + di-trans,octa-cis-undecaprenyl diphosphate + H(+)</text>
        <dbReference type="Rhea" id="RHEA:23708"/>
        <dbReference type="Rhea" id="RHEA-COMP:9602"/>
        <dbReference type="Rhea" id="RHEA-COMP:9603"/>
        <dbReference type="ChEBI" id="CHEBI:15378"/>
        <dbReference type="ChEBI" id="CHEBI:58405"/>
        <dbReference type="ChEBI" id="CHEBI:60033"/>
        <dbReference type="ChEBI" id="CHEBI:78435"/>
        <dbReference type="EC" id="2.4.99.28"/>
    </reaction>
</comment>
<feature type="domain" description="Glycosyl transferase family 51" evidence="22">
    <location>
        <begin position="155"/>
        <end position="321"/>
    </location>
</feature>
<sequence length="782" mass="85797">MTFLELLQKKFFPKRYQEKQALKKEEALQAQRFDDGNDFQSQEQEPYQEVGIADSAANQSASAAFQRSKSRETAPKKQPVWLQKLEAILPSPQNPIRRFWRRYHIGKILVILIGTLVLLLGSYLFYLSKTAKVSDLQEALKATTVIYDHTGEYAGSLSGQKGTYVELDAISDDLENAVIATEDRTFYSNNGINLKRFLLAVVTAGRFGGGSTITQQLAKNAYLSQDQTIKRKAREFFLALELTKKYSKKDILTMYLNNSYFGNGVWGVEDASQKYFGTTAANLTLDEAATLAGMLKGPEIYNPYYSLENATNRRDTVLGAMVDAGKINQDQAAEAKTVGMGNRLADTYVGKSDDYQYPSYFDAVINEAISTYGISEKDIVNNGYKVYTELDQNYQTGMQTTFNNDNLFPVSAYDGSSAQAASVALDPKTGAVRGLIGRVNSSENPTFRSFNYATQAQRSPASTIKPLVVYAPAVASGWSIEKELPNTIQDFDGYQPHNYGNYESEDVPMYQALANSYNIPAVSTLNDIGIDKAFAYGKKFGLDMTSAKKELGVALGGSVTTNPLEMAQAYAAFANNGVIHPAHLITRIENARGEVVKAFTDRAKRVISQSVADKMTSMMLGTFSNGTAINANVYGYTLAGKTGTTETSFNPDVAGDQWVIGYTPDVVISQWVGFNQTDENHYLTDSSAGTASTIFSTQASYILPYTKGSQFHVDNAYAQNGIAAVYGINETGNQTGIDSQSIIDGLRKSAEEASKTLSDAVDQSGLRDKAQSIWNGIVDYFR</sequence>
<keyword evidence="5" id="KW-0964">Secreted</keyword>
<dbReference type="EMBL" id="HE858529">
    <property type="protein sequence ID" value="CCI63611.1"/>
    <property type="molecule type" value="Genomic_DNA"/>
</dbReference>
<dbReference type="Pfam" id="PF00912">
    <property type="entry name" value="Transgly"/>
    <property type="match status" value="1"/>
</dbReference>
<evidence type="ECO:0000256" key="17">
    <source>
        <dbReference type="ARBA" id="ARBA00023316"/>
    </source>
</evidence>
<evidence type="ECO:0000259" key="21">
    <source>
        <dbReference type="Pfam" id="PF00905"/>
    </source>
</evidence>
<keyword evidence="9 23" id="KW-0808">Transferase</keyword>
<reference evidence="23 24" key="1">
    <citation type="submission" date="2012-05" db="EMBL/GenBank/DDBJ databases">
        <title>Complete genome sequence of a Streptococcus dysgalactiae subsp. equisimilis strain possessing Lancefield's group A antigen.</title>
        <authorList>
            <person name="Luetticken R."/>
            <person name="Bruellhoff K."/>
            <person name="Van der Linden M."/>
            <person name="Peltroche-Llacsahuanga H."/>
            <person name="Blom J."/>
            <person name="Weber-Lehmann J."/>
            <person name="Ferretti J.J."/>
            <person name="McShan W.M."/>
        </authorList>
    </citation>
    <scope>NUCLEOTIDE SEQUENCE [LARGE SCALE GENOMIC DNA]</scope>
    <source>
        <strain evidence="23 24">AC-2713</strain>
    </source>
</reference>
<proteinExistence type="inferred from homology"/>
<keyword evidence="12" id="KW-0133">Cell shape</keyword>
<dbReference type="GO" id="GO:0005576">
    <property type="term" value="C:extracellular region"/>
    <property type="evidence" value="ECO:0007669"/>
    <property type="project" value="UniProtKB-SubCell"/>
</dbReference>
<keyword evidence="6" id="KW-0121">Carboxypeptidase</keyword>
<dbReference type="KEGG" id="sdc:SDSE_2130"/>
<dbReference type="AlphaFoldDB" id="A0AB33R8Q3"/>
<keyword evidence="15 20" id="KW-0472">Membrane</keyword>
<feature type="transmembrane region" description="Helical" evidence="20">
    <location>
        <begin position="108"/>
        <end position="127"/>
    </location>
</feature>
<dbReference type="GO" id="GO:0008955">
    <property type="term" value="F:peptidoglycan glycosyltransferase activity"/>
    <property type="evidence" value="ECO:0007669"/>
    <property type="project" value="UniProtKB-EC"/>
</dbReference>
<evidence type="ECO:0000256" key="13">
    <source>
        <dbReference type="ARBA" id="ARBA00022984"/>
    </source>
</evidence>
<keyword evidence="13" id="KW-0573">Peptidoglycan synthesis</keyword>
<comment type="subcellular location">
    <subcellularLocation>
        <location evidence="1">Secreted</location>
    </subcellularLocation>
</comment>
<evidence type="ECO:0000256" key="6">
    <source>
        <dbReference type="ARBA" id="ARBA00022645"/>
    </source>
</evidence>
<keyword evidence="17" id="KW-0961">Cell wall biogenesis/degradation</keyword>
<protein>
    <submittedName>
        <fullName evidence="23">K12555 penicillin-binding protein 2A</fullName>
        <ecNumber evidence="23">2.4.1.129</ecNumber>
    </submittedName>
</protein>
<evidence type="ECO:0000313" key="24">
    <source>
        <dbReference type="Proteomes" id="UP000009215"/>
    </source>
</evidence>
<gene>
    <name evidence="23" type="primary">pbp2</name>
    <name evidence="23" type="ORF">SDSE_2130</name>
</gene>
<dbReference type="RefSeq" id="WP_015058104.1">
    <property type="nucleotide sequence ID" value="NC_019042.1"/>
</dbReference>
<name>A0AB33R8Q3_STREQ</name>
<evidence type="ECO:0000256" key="1">
    <source>
        <dbReference type="ARBA" id="ARBA00004613"/>
    </source>
</evidence>
<comment type="similarity">
    <text evidence="2">In the C-terminal section; belongs to the transpeptidase family.</text>
</comment>
<evidence type="ECO:0000256" key="16">
    <source>
        <dbReference type="ARBA" id="ARBA00023268"/>
    </source>
</evidence>
<evidence type="ECO:0000256" key="20">
    <source>
        <dbReference type="SAM" id="Phobius"/>
    </source>
</evidence>
<evidence type="ECO:0000256" key="19">
    <source>
        <dbReference type="ARBA" id="ARBA00049902"/>
    </source>
</evidence>
<dbReference type="InterPro" id="IPR001264">
    <property type="entry name" value="Glyco_trans_51"/>
</dbReference>
<keyword evidence="4" id="KW-1003">Cell membrane</keyword>
<evidence type="ECO:0000259" key="22">
    <source>
        <dbReference type="Pfam" id="PF00912"/>
    </source>
</evidence>
<dbReference type="Gene3D" id="3.40.710.10">
    <property type="entry name" value="DD-peptidase/beta-lactamase superfamily"/>
    <property type="match status" value="1"/>
</dbReference>
<keyword evidence="11" id="KW-0378">Hydrolase</keyword>
<dbReference type="SUPFAM" id="SSF56601">
    <property type="entry name" value="beta-lactamase/transpeptidase-like"/>
    <property type="match status" value="1"/>
</dbReference>
<dbReference type="GO" id="GO:0071555">
    <property type="term" value="P:cell wall organization"/>
    <property type="evidence" value="ECO:0007669"/>
    <property type="project" value="UniProtKB-KW"/>
</dbReference>
<evidence type="ECO:0000256" key="10">
    <source>
        <dbReference type="ARBA" id="ARBA00022692"/>
    </source>
</evidence>
<dbReference type="GO" id="GO:0030288">
    <property type="term" value="C:outer membrane-bounded periplasmic space"/>
    <property type="evidence" value="ECO:0007669"/>
    <property type="project" value="TreeGrafter"/>
</dbReference>
<dbReference type="NCBIfam" id="TIGR02074">
    <property type="entry name" value="PBP_1a_fam"/>
    <property type="match status" value="1"/>
</dbReference>
<evidence type="ECO:0000256" key="7">
    <source>
        <dbReference type="ARBA" id="ARBA00022670"/>
    </source>
</evidence>
<comment type="catalytic activity">
    <reaction evidence="18">
        <text>Preferential cleavage: (Ac)2-L-Lys-D-Ala-|-D-Ala. Also transpeptidation of peptidyl-alanyl moieties that are N-acyl substituents of D-alanine.</text>
        <dbReference type="EC" id="3.4.16.4"/>
    </reaction>
</comment>
<keyword evidence="16" id="KW-0511">Multifunctional enzyme</keyword>
<dbReference type="PANTHER" id="PTHR32282">
    <property type="entry name" value="BINDING PROTEIN TRANSPEPTIDASE, PUTATIVE-RELATED"/>
    <property type="match status" value="1"/>
</dbReference>
<dbReference type="GO" id="GO:0008360">
    <property type="term" value="P:regulation of cell shape"/>
    <property type="evidence" value="ECO:0007669"/>
    <property type="project" value="UniProtKB-KW"/>
</dbReference>
<evidence type="ECO:0000256" key="14">
    <source>
        <dbReference type="ARBA" id="ARBA00022989"/>
    </source>
</evidence>
<dbReference type="Pfam" id="PF00905">
    <property type="entry name" value="Transpeptidase"/>
    <property type="match status" value="1"/>
</dbReference>
<dbReference type="EC" id="2.4.1.129" evidence="23"/>
<feature type="domain" description="Penicillin-binding protein transpeptidase" evidence="21">
    <location>
        <begin position="422"/>
        <end position="684"/>
    </location>
</feature>
<dbReference type="GO" id="GO:0009252">
    <property type="term" value="P:peptidoglycan biosynthetic process"/>
    <property type="evidence" value="ECO:0007669"/>
    <property type="project" value="UniProtKB-KW"/>
</dbReference>
<evidence type="ECO:0000256" key="12">
    <source>
        <dbReference type="ARBA" id="ARBA00022960"/>
    </source>
</evidence>
<dbReference type="FunFam" id="1.10.3810.10:FF:000001">
    <property type="entry name" value="Penicillin-binding protein 1A"/>
    <property type="match status" value="1"/>
</dbReference>
<dbReference type="InterPro" id="IPR001460">
    <property type="entry name" value="PCN-bd_Tpept"/>
</dbReference>
<keyword evidence="7" id="KW-0645">Protease</keyword>
<evidence type="ECO:0000256" key="3">
    <source>
        <dbReference type="ARBA" id="ARBA00007739"/>
    </source>
</evidence>
<dbReference type="InterPro" id="IPR050396">
    <property type="entry name" value="Glycosyltr_51/Transpeptidase"/>
</dbReference>
<accession>A0AB33R8Q3</accession>
<keyword evidence="10 20" id="KW-0812">Transmembrane</keyword>
<dbReference type="Gene3D" id="1.10.3810.10">
    <property type="entry name" value="Biosynthetic peptidoglycan transglycosylase-like"/>
    <property type="match status" value="1"/>
</dbReference>
<dbReference type="GO" id="GO:0008658">
    <property type="term" value="F:penicillin binding"/>
    <property type="evidence" value="ECO:0007669"/>
    <property type="project" value="InterPro"/>
</dbReference>
<organism evidence="23 24">
    <name type="scientific">Streptococcus dysgalactiae subsp. equisimilis AC-2713</name>
    <dbReference type="NCBI Taxonomy" id="759913"/>
    <lineage>
        <taxon>Bacteria</taxon>
        <taxon>Bacillati</taxon>
        <taxon>Bacillota</taxon>
        <taxon>Bacilli</taxon>
        <taxon>Lactobacillales</taxon>
        <taxon>Streptococcaceae</taxon>
        <taxon>Streptococcus</taxon>
    </lineage>
</organism>
<keyword evidence="14 20" id="KW-1133">Transmembrane helix</keyword>
<dbReference type="Gene3D" id="6.20.370.110">
    <property type="match status" value="1"/>
</dbReference>
<evidence type="ECO:0000256" key="11">
    <source>
        <dbReference type="ARBA" id="ARBA00022801"/>
    </source>
</evidence>
<evidence type="ECO:0000256" key="15">
    <source>
        <dbReference type="ARBA" id="ARBA00023136"/>
    </source>
</evidence>
<evidence type="ECO:0000256" key="9">
    <source>
        <dbReference type="ARBA" id="ARBA00022679"/>
    </source>
</evidence>
<comment type="similarity">
    <text evidence="3">In the N-terminal section; belongs to the glycosyltransferase 51 family.</text>
</comment>